<reference evidence="1" key="1">
    <citation type="submission" date="2020-04" db="EMBL/GenBank/DDBJ databases">
        <title>A chromosome-scale assembly and high-density genetic map of the yellow drum (Nibea albiflora) genome.</title>
        <authorList>
            <person name="Xu D."/>
            <person name="Zhang W."/>
            <person name="Chen R."/>
            <person name="Tan P."/>
            <person name="Wang L."/>
            <person name="Song H."/>
            <person name="Tian L."/>
            <person name="Zhu Q."/>
            <person name="Wang B."/>
        </authorList>
    </citation>
    <scope>NUCLEOTIDE SEQUENCE</scope>
    <source>
        <strain evidence="1">ZJHYS-2018</strain>
    </source>
</reference>
<gene>
    <name evidence="1" type="ORF">GBF38_006406</name>
</gene>
<keyword evidence="2" id="KW-1185">Reference proteome</keyword>
<dbReference type="EMBL" id="CM024802">
    <property type="protein sequence ID" value="KAG8011537.1"/>
    <property type="molecule type" value="Genomic_DNA"/>
</dbReference>
<dbReference type="Proteomes" id="UP000805704">
    <property type="component" value="Chromosome 14"/>
</dbReference>
<accession>A0ACB7FAV3</accession>
<evidence type="ECO:0000313" key="2">
    <source>
        <dbReference type="Proteomes" id="UP000805704"/>
    </source>
</evidence>
<proteinExistence type="predicted"/>
<comment type="caution">
    <text evidence="1">The sequence shown here is derived from an EMBL/GenBank/DDBJ whole genome shotgun (WGS) entry which is preliminary data.</text>
</comment>
<organism evidence="1 2">
    <name type="scientific">Nibea albiflora</name>
    <name type="common">Yellow drum</name>
    <name type="synonym">Corvina albiflora</name>
    <dbReference type="NCBI Taxonomy" id="240163"/>
    <lineage>
        <taxon>Eukaryota</taxon>
        <taxon>Metazoa</taxon>
        <taxon>Chordata</taxon>
        <taxon>Craniata</taxon>
        <taxon>Vertebrata</taxon>
        <taxon>Euteleostomi</taxon>
        <taxon>Actinopterygii</taxon>
        <taxon>Neopterygii</taxon>
        <taxon>Teleostei</taxon>
        <taxon>Neoteleostei</taxon>
        <taxon>Acanthomorphata</taxon>
        <taxon>Eupercaria</taxon>
        <taxon>Sciaenidae</taxon>
        <taxon>Nibea</taxon>
    </lineage>
</organism>
<name>A0ACB7FAV3_NIBAL</name>
<evidence type="ECO:0000313" key="1">
    <source>
        <dbReference type="EMBL" id="KAG8011537.1"/>
    </source>
</evidence>
<sequence>SQLSARLRVNPAVTVMHRTFFKLSKCHKLQFLKRPPEAGCRGPGLTAHSAAKACRAPLCVITDGKLPGCTKMRIPAQKSENKTDTEKKLQVTCDQVTCDQLTCDQLTCDQVNAVQEVPAVMDAAIGNEEIEAPTTRNRESTTCQVRTTETNIMMVKTQSKTGQCCVADELFVTALTSSVSVLFTLCSSAIMSIEAADCWT</sequence>
<protein>
    <submittedName>
        <fullName evidence="1">Uncharacterized protein</fullName>
    </submittedName>
</protein>
<feature type="non-terminal residue" evidence="1">
    <location>
        <position position="1"/>
    </location>
</feature>